<accession>A0ABS8ST76</accession>
<reference evidence="2 3" key="1">
    <citation type="journal article" date="2021" name="BMC Genomics">
        <title>Datura genome reveals duplications of psychoactive alkaloid biosynthetic genes and high mutation rate following tissue culture.</title>
        <authorList>
            <person name="Rajewski A."/>
            <person name="Carter-House D."/>
            <person name="Stajich J."/>
            <person name="Litt A."/>
        </authorList>
    </citation>
    <scope>NUCLEOTIDE SEQUENCE [LARGE SCALE GENOMIC DNA]</scope>
    <source>
        <strain evidence="2">AR-01</strain>
    </source>
</reference>
<comment type="caution">
    <text evidence="2">The sequence shown here is derived from an EMBL/GenBank/DDBJ whole genome shotgun (WGS) entry which is preliminary data.</text>
</comment>
<evidence type="ECO:0000313" key="2">
    <source>
        <dbReference type="EMBL" id="MCD7462066.1"/>
    </source>
</evidence>
<protein>
    <submittedName>
        <fullName evidence="2">Uncharacterized protein</fullName>
    </submittedName>
</protein>
<name>A0ABS8ST76_DATST</name>
<sequence>MLNIVHENSTNELNQLQEELIKELRELKMELVKVNKNQEALEKKIEAQFVEMKQYIVDSNIKLVKDIKELLGKGDSKGSLPTDQVSEKPTMAKFPLQRDLYSDQRFAIAVAEETVCSATARLWSA</sequence>
<dbReference type="EMBL" id="JACEIK010000775">
    <property type="protein sequence ID" value="MCD7462066.1"/>
    <property type="molecule type" value="Genomic_DNA"/>
</dbReference>
<evidence type="ECO:0000256" key="1">
    <source>
        <dbReference type="SAM" id="Coils"/>
    </source>
</evidence>
<keyword evidence="1" id="KW-0175">Coiled coil</keyword>
<gene>
    <name evidence="2" type="ORF">HAX54_047685</name>
</gene>
<organism evidence="2 3">
    <name type="scientific">Datura stramonium</name>
    <name type="common">Jimsonweed</name>
    <name type="synonym">Common thornapple</name>
    <dbReference type="NCBI Taxonomy" id="4076"/>
    <lineage>
        <taxon>Eukaryota</taxon>
        <taxon>Viridiplantae</taxon>
        <taxon>Streptophyta</taxon>
        <taxon>Embryophyta</taxon>
        <taxon>Tracheophyta</taxon>
        <taxon>Spermatophyta</taxon>
        <taxon>Magnoliopsida</taxon>
        <taxon>eudicotyledons</taxon>
        <taxon>Gunneridae</taxon>
        <taxon>Pentapetalae</taxon>
        <taxon>asterids</taxon>
        <taxon>lamiids</taxon>
        <taxon>Solanales</taxon>
        <taxon>Solanaceae</taxon>
        <taxon>Solanoideae</taxon>
        <taxon>Datureae</taxon>
        <taxon>Datura</taxon>
    </lineage>
</organism>
<feature type="coiled-coil region" evidence="1">
    <location>
        <begin position="6"/>
        <end position="44"/>
    </location>
</feature>
<evidence type="ECO:0000313" key="3">
    <source>
        <dbReference type="Proteomes" id="UP000823775"/>
    </source>
</evidence>
<keyword evidence="3" id="KW-1185">Reference proteome</keyword>
<dbReference type="Proteomes" id="UP000823775">
    <property type="component" value="Unassembled WGS sequence"/>
</dbReference>
<proteinExistence type="predicted"/>